<reference evidence="2 3" key="1">
    <citation type="journal article" date="2010" name="Stand. Genomic Sci.">
        <title>Complete genome sequence of Intrasporangium calvum type strain (7 KIP).</title>
        <authorList>
            <person name="Del Rio T.G."/>
            <person name="Chertkov O."/>
            <person name="Yasawong M."/>
            <person name="Lucas S."/>
            <person name="Deshpande S."/>
            <person name="Cheng J.F."/>
            <person name="Detter C."/>
            <person name="Tapia R."/>
            <person name="Han C."/>
            <person name="Goodwin L."/>
            <person name="Pitluck S."/>
            <person name="Liolios K."/>
            <person name="Ivanova N."/>
            <person name="Mavromatis K."/>
            <person name="Pati A."/>
            <person name="Chen A."/>
            <person name="Palaniappan K."/>
            <person name="Land M."/>
            <person name="Hauser L."/>
            <person name="Chang Y.J."/>
            <person name="Jeffries C.D."/>
            <person name="Rohde M."/>
            <person name="Pukall R."/>
            <person name="Sikorski J."/>
            <person name="Goker M."/>
            <person name="Woyke T."/>
            <person name="Bristow J."/>
            <person name="Eisen J.A."/>
            <person name="Markowitz V."/>
            <person name="Hugenholtz P."/>
            <person name="Kyrpides N.C."/>
            <person name="Klenk H.P."/>
            <person name="Lapidus A."/>
        </authorList>
    </citation>
    <scope>NUCLEOTIDE SEQUENCE [LARGE SCALE GENOMIC DNA]</scope>
    <source>
        <strain evidence="3">ATCC 23552 / DSM 43043 / JCM 3097 / NBRC 12989 / 7 KIP</strain>
    </source>
</reference>
<proteinExistence type="predicted"/>
<dbReference type="OrthoDB" id="3535759at2"/>
<dbReference type="AlphaFoldDB" id="E6SCK4"/>
<dbReference type="eggNOG" id="ENOG5033CA8">
    <property type="taxonomic scope" value="Bacteria"/>
</dbReference>
<dbReference type="HOGENOM" id="CLU_1793885_0_0_11"/>
<feature type="region of interest" description="Disordered" evidence="1">
    <location>
        <begin position="118"/>
        <end position="144"/>
    </location>
</feature>
<sequence>MTAGRPARPEDDPAFGRDFGQLRGPLHWPSLTSAEADQALSSLREWVEQLAARFALDTRVIPPCWDRHPSVVETLSALRDHERGSYADSASPTAGIDFVRALHDTRHILTELVSRTGCTPHEHRDDRRPLWHTRSASPASSRRD</sequence>
<dbReference type="EMBL" id="CP002343">
    <property type="protein sequence ID" value="ADU49608.1"/>
    <property type="molecule type" value="Genomic_DNA"/>
</dbReference>
<accession>E6SCK4</accession>
<evidence type="ECO:0000313" key="2">
    <source>
        <dbReference type="EMBL" id="ADU49608.1"/>
    </source>
</evidence>
<feature type="compositionally biased region" description="Basic and acidic residues" evidence="1">
    <location>
        <begin position="120"/>
        <end position="129"/>
    </location>
</feature>
<name>E6SCK4_INTC7</name>
<protein>
    <submittedName>
        <fullName evidence="2">Uncharacterized protein</fullName>
    </submittedName>
</protein>
<dbReference type="Proteomes" id="UP000008914">
    <property type="component" value="Chromosome"/>
</dbReference>
<dbReference type="KEGG" id="ica:Intca_3122"/>
<gene>
    <name evidence="2" type="ordered locus">Intca_3122</name>
</gene>
<keyword evidence="3" id="KW-1185">Reference proteome</keyword>
<evidence type="ECO:0000256" key="1">
    <source>
        <dbReference type="SAM" id="MobiDB-lite"/>
    </source>
</evidence>
<dbReference type="STRING" id="710696.Intca_3122"/>
<feature type="compositionally biased region" description="Polar residues" evidence="1">
    <location>
        <begin position="134"/>
        <end position="144"/>
    </location>
</feature>
<organism evidence="2 3">
    <name type="scientific">Intrasporangium calvum (strain ATCC 23552 / DSM 43043 / JCM 3097 / NBRC 12989 / NCIMB 10167 / NRRL B-3866 / 7 KIP)</name>
    <dbReference type="NCBI Taxonomy" id="710696"/>
    <lineage>
        <taxon>Bacteria</taxon>
        <taxon>Bacillati</taxon>
        <taxon>Actinomycetota</taxon>
        <taxon>Actinomycetes</taxon>
        <taxon>Micrococcales</taxon>
        <taxon>Intrasporangiaceae</taxon>
        <taxon>Intrasporangium</taxon>
    </lineage>
</organism>
<evidence type="ECO:0000313" key="3">
    <source>
        <dbReference type="Proteomes" id="UP000008914"/>
    </source>
</evidence>